<sequence>MAVMIKSLTRSSAGAGAVFRDPTGEMQGTLHRLLLEQRQSELRAGSVLLLRQVGVFSPSHRNHYLNVTPNNLLRIFPPEPEGCSPHQVPGLAELSPEPPARPTRAVPAPEHRGQPRTGGPSAEQRPGGSSLRPASSDPGWEGPEGTDGCDLGESEPPWRGGEALRPGESRAWPLSSATVTHTHE</sequence>
<evidence type="ECO:0000313" key="4">
    <source>
        <dbReference type="Proteomes" id="UP000197619"/>
    </source>
</evidence>
<dbReference type="InterPro" id="IPR058570">
    <property type="entry name" value="HROB_OB"/>
</dbReference>
<accession>A0A218UIC4</accession>
<dbReference type="GO" id="GO:0000725">
    <property type="term" value="P:recombinational repair"/>
    <property type="evidence" value="ECO:0007669"/>
    <property type="project" value="InterPro"/>
</dbReference>
<proteinExistence type="predicted"/>
<protein>
    <submittedName>
        <fullName evidence="3">Uncharacterized protein C17orf53</fullName>
    </submittedName>
</protein>
<gene>
    <name evidence="3" type="ORF">RLOC_00004633</name>
</gene>
<dbReference type="Proteomes" id="UP000197619">
    <property type="component" value="Unassembled WGS sequence"/>
</dbReference>
<evidence type="ECO:0000313" key="3">
    <source>
        <dbReference type="EMBL" id="OWK53122.1"/>
    </source>
</evidence>
<feature type="compositionally biased region" description="Polar residues" evidence="1">
    <location>
        <begin position="175"/>
        <end position="184"/>
    </location>
</feature>
<dbReference type="InterPro" id="IPR028045">
    <property type="entry name" value="HROB"/>
</dbReference>
<dbReference type="EMBL" id="MUZQ01000303">
    <property type="protein sequence ID" value="OWK53122.1"/>
    <property type="molecule type" value="Genomic_DNA"/>
</dbReference>
<dbReference type="PANTHER" id="PTHR14523:SF1">
    <property type="entry name" value="HOMOLOGOUS RECOMBINATION OB-FOLD PROTEIN"/>
    <property type="match status" value="1"/>
</dbReference>
<reference evidence="3 4" key="1">
    <citation type="submission" date="2017-05" db="EMBL/GenBank/DDBJ databases">
        <title>Genome of assembly of the Bengalese finch, Lonchura striata domestica.</title>
        <authorList>
            <person name="Colquitt B.M."/>
            <person name="Brainard M.S."/>
        </authorList>
    </citation>
    <scope>NUCLEOTIDE SEQUENCE [LARGE SCALE GENOMIC DNA]</scope>
    <source>
        <strain evidence="3">White83orange57</strain>
    </source>
</reference>
<dbReference type="AlphaFoldDB" id="A0A218UIC4"/>
<evidence type="ECO:0000256" key="1">
    <source>
        <dbReference type="SAM" id="MobiDB-lite"/>
    </source>
</evidence>
<comment type="caution">
    <text evidence="3">The sequence shown here is derived from an EMBL/GenBank/DDBJ whole genome shotgun (WGS) entry which is preliminary data.</text>
</comment>
<evidence type="ECO:0000259" key="2">
    <source>
        <dbReference type="Pfam" id="PF15072"/>
    </source>
</evidence>
<organism evidence="3 4">
    <name type="scientific">Lonchura striata</name>
    <name type="common">white-rumped munia</name>
    <dbReference type="NCBI Taxonomy" id="40157"/>
    <lineage>
        <taxon>Eukaryota</taxon>
        <taxon>Metazoa</taxon>
        <taxon>Chordata</taxon>
        <taxon>Craniata</taxon>
        <taxon>Vertebrata</taxon>
        <taxon>Euteleostomi</taxon>
        <taxon>Archelosauria</taxon>
        <taxon>Archosauria</taxon>
        <taxon>Dinosauria</taxon>
        <taxon>Saurischia</taxon>
        <taxon>Theropoda</taxon>
        <taxon>Coelurosauria</taxon>
        <taxon>Aves</taxon>
        <taxon>Neognathae</taxon>
        <taxon>Neoaves</taxon>
        <taxon>Telluraves</taxon>
        <taxon>Australaves</taxon>
        <taxon>Passeriformes</taxon>
        <taxon>Passeroidea</taxon>
        <taxon>Estrildidae</taxon>
        <taxon>Estrildinae</taxon>
        <taxon>Lonchura</taxon>
    </lineage>
</organism>
<dbReference type="Pfam" id="PF15072">
    <property type="entry name" value="HROB"/>
    <property type="match status" value="1"/>
</dbReference>
<keyword evidence="4" id="KW-1185">Reference proteome</keyword>
<feature type="domain" description="Homologous recombination OB-fold protein OB-fold" evidence="2">
    <location>
        <begin position="1"/>
        <end position="79"/>
    </location>
</feature>
<dbReference type="PANTHER" id="PTHR14523">
    <property type="entry name" value="UNCHARACTERIZED PROTEIN C17ORF53 HOMOLOG"/>
    <property type="match status" value="1"/>
</dbReference>
<name>A0A218UIC4_9PASE</name>
<feature type="region of interest" description="Disordered" evidence="1">
    <location>
        <begin position="82"/>
        <end position="184"/>
    </location>
</feature>